<dbReference type="PANTHER" id="PTHR11712">
    <property type="entry name" value="POLYKETIDE SYNTHASE-RELATED"/>
    <property type="match status" value="1"/>
</dbReference>
<keyword evidence="8" id="KW-0012">Acyltransferase</keyword>
<dbReference type="PROSITE" id="PS52004">
    <property type="entry name" value="KS3_2"/>
    <property type="match status" value="1"/>
</dbReference>
<evidence type="ECO:0000256" key="4">
    <source>
        <dbReference type="ARBA" id="ARBA00022679"/>
    </source>
</evidence>
<dbReference type="GO" id="GO:0006633">
    <property type="term" value="P:fatty acid biosynthetic process"/>
    <property type="evidence" value="ECO:0007669"/>
    <property type="project" value="UniProtKB-UniRule"/>
</dbReference>
<dbReference type="Pfam" id="PF00109">
    <property type="entry name" value="ketoacyl-synt"/>
    <property type="match status" value="1"/>
</dbReference>
<dbReference type="CDD" id="cd00834">
    <property type="entry name" value="KAS_I_II"/>
    <property type="match status" value="1"/>
</dbReference>
<dbReference type="AlphaFoldDB" id="A0A1M7SCZ3"/>
<dbReference type="InterPro" id="IPR020841">
    <property type="entry name" value="PKS_Beta-ketoAc_synthase_dom"/>
</dbReference>
<dbReference type="SUPFAM" id="SSF53901">
    <property type="entry name" value="Thiolase-like"/>
    <property type="match status" value="2"/>
</dbReference>
<dbReference type="InterPro" id="IPR014030">
    <property type="entry name" value="Ketoacyl_synth_N"/>
</dbReference>
<evidence type="ECO:0000313" key="13">
    <source>
        <dbReference type="EMBL" id="SHN56344.1"/>
    </source>
</evidence>
<name>A0A1M7SCZ3_9BACT</name>
<evidence type="ECO:0000256" key="10">
    <source>
        <dbReference type="RuleBase" id="RU003694"/>
    </source>
</evidence>
<dbReference type="EC" id="2.3.1.179" evidence="9"/>
<feature type="domain" description="Ketosynthase family 3 (KS3)" evidence="12">
    <location>
        <begin position="58"/>
        <end position="467"/>
    </location>
</feature>
<dbReference type="GO" id="GO:0004315">
    <property type="term" value="F:3-oxoacyl-[acyl-carrier-protein] synthase activity"/>
    <property type="evidence" value="ECO:0007669"/>
    <property type="project" value="UniProtKB-UniRule"/>
</dbReference>
<sequence>MMTKVRKTKFCNGLDITEQGLNTNNSLPFITINYILYKLLLVIFFLIILLIEDLSMSRKRVVVTGLSALTPLGNDLASSWENLVAGKSGIAPITRFDASEYTSRIAGEIKNFDPEHFGISAKNAKRMDLFVQYAVANGNSLMSHSKYVITPENEDKIGIILGVGIGGLATIEVFHSRLVEAGPNKVSPFMIPMLISNMAPGQIAIATGIKGTNVVMTSACASALHAIGAAYSEILLGRADAMITGGVESTITPMGISGFTSMKALSTHNEEPTKASRPFDKNRNGFVMGEGAGFIMLESLESAKARGATIYGEIIGFGASDDANHMTAPREDGECMAKAMSNAIKDAGLQPSDIDHINAHATSTYLNDFCETTAIKKLFGKHAYNIPITANKSMTGHLLGAAGGIESVFSVMTLNTGIIPGTINYENPDPECDLNYMSNGSKKLDPTYALCNSFGFGGTNASVLFKRWEA</sequence>
<dbReference type="InterPro" id="IPR014031">
    <property type="entry name" value="Ketoacyl_synth_C"/>
</dbReference>
<dbReference type="InterPro" id="IPR017568">
    <property type="entry name" value="3-oxoacyl-ACP_synth-2"/>
</dbReference>
<comment type="pathway">
    <text evidence="1">Lipid metabolism; fatty acid biosynthesis.</text>
</comment>
<feature type="transmembrane region" description="Helical" evidence="11">
    <location>
        <begin position="34"/>
        <end position="51"/>
    </location>
</feature>
<evidence type="ECO:0000313" key="14">
    <source>
        <dbReference type="Proteomes" id="UP000186469"/>
    </source>
</evidence>
<evidence type="ECO:0000256" key="5">
    <source>
        <dbReference type="ARBA" id="ARBA00022832"/>
    </source>
</evidence>
<evidence type="ECO:0000256" key="6">
    <source>
        <dbReference type="ARBA" id="ARBA00023098"/>
    </source>
</evidence>
<keyword evidence="11" id="KW-0472">Membrane</keyword>
<protein>
    <recommendedName>
        <fullName evidence="9">Beta-ketoacyl-ACP synthase II</fullName>
        <ecNumber evidence="9">2.3.1.179</ecNumber>
    </recommendedName>
</protein>
<dbReference type="SMART" id="SM00825">
    <property type="entry name" value="PKS_KS"/>
    <property type="match status" value="1"/>
</dbReference>
<evidence type="ECO:0000256" key="1">
    <source>
        <dbReference type="ARBA" id="ARBA00005194"/>
    </source>
</evidence>
<keyword evidence="11" id="KW-1133">Transmembrane helix</keyword>
<dbReference type="PROSITE" id="PS00606">
    <property type="entry name" value="KS3_1"/>
    <property type="match status" value="1"/>
</dbReference>
<dbReference type="InterPro" id="IPR016039">
    <property type="entry name" value="Thiolase-like"/>
</dbReference>
<dbReference type="InterPro" id="IPR000794">
    <property type="entry name" value="Beta-ketoacyl_synthase"/>
</dbReference>
<dbReference type="UniPathway" id="UPA00094"/>
<accession>A0A1M7SCZ3</accession>
<keyword evidence="14" id="KW-1185">Reference proteome</keyword>
<dbReference type="PROSITE" id="PS00098">
    <property type="entry name" value="THIOLASE_1"/>
    <property type="match status" value="1"/>
</dbReference>
<keyword evidence="7" id="KW-0275">Fatty acid biosynthesis</keyword>
<proteinExistence type="inferred from homology"/>
<dbReference type="EMBL" id="FRDI01000003">
    <property type="protein sequence ID" value="SHN56344.1"/>
    <property type="molecule type" value="Genomic_DNA"/>
</dbReference>
<dbReference type="GO" id="GO:0005829">
    <property type="term" value="C:cytosol"/>
    <property type="evidence" value="ECO:0007669"/>
    <property type="project" value="TreeGrafter"/>
</dbReference>
<evidence type="ECO:0000256" key="8">
    <source>
        <dbReference type="ARBA" id="ARBA00023315"/>
    </source>
</evidence>
<keyword evidence="11" id="KW-0812">Transmembrane</keyword>
<gene>
    <name evidence="13" type="ORF">SAMN02745728_00779</name>
</gene>
<dbReference type="NCBIfam" id="TIGR03150">
    <property type="entry name" value="fabF"/>
    <property type="match status" value="1"/>
</dbReference>
<organism evidence="13 14">
    <name type="scientific">Desulfovibrio litoralis DSM 11393</name>
    <dbReference type="NCBI Taxonomy" id="1121455"/>
    <lineage>
        <taxon>Bacteria</taxon>
        <taxon>Pseudomonadati</taxon>
        <taxon>Thermodesulfobacteriota</taxon>
        <taxon>Desulfovibrionia</taxon>
        <taxon>Desulfovibrionales</taxon>
        <taxon>Desulfovibrionaceae</taxon>
        <taxon>Desulfovibrio</taxon>
    </lineage>
</organism>
<dbReference type="Pfam" id="PF02801">
    <property type="entry name" value="Ketoacyl-synt_C"/>
    <property type="match status" value="1"/>
</dbReference>
<comment type="similarity">
    <text evidence="2 10">Belongs to the thiolase-like superfamily. Beta-ketoacyl-ACP synthases family.</text>
</comment>
<evidence type="ECO:0000259" key="12">
    <source>
        <dbReference type="PROSITE" id="PS52004"/>
    </source>
</evidence>
<evidence type="ECO:0000256" key="7">
    <source>
        <dbReference type="ARBA" id="ARBA00023160"/>
    </source>
</evidence>
<keyword evidence="5" id="KW-0276">Fatty acid metabolism</keyword>
<dbReference type="InterPro" id="IPR020615">
    <property type="entry name" value="Thiolase_acyl_enz_int_AS"/>
</dbReference>
<evidence type="ECO:0000256" key="9">
    <source>
        <dbReference type="NCBIfam" id="TIGR03150"/>
    </source>
</evidence>
<dbReference type="NCBIfam" id="NF005589">
    <property type="entry name" value="PRK07314.1"/>
    <property type="match status" value="1"/>
</dbReference>
<keyword evidence="4 10" id="KW-0808">Transferase</keyword>
<reference evidence="13 14" key="1">
    <citation type="submission" date="2016-12" db="EMBL/GenBank/DDBJ databases">
        <authorList>
            <person name="Song W.-J."/>
            <person name="Kurnit D.M."/>
        </authorList>
    </citation>
    <scope>NUCLEOTIDE SEQUENCE [LARGE SCALE GENOMIC DNA]</scope>
    <source>
        <strain evidence="13 14">DSM 11393</strain>
    </source>
</reference>
<dbReference type="FunFam" id="3.40.47.10:FF:000009">
    <property type="entry name" value="3-oxoacyl-[acyl-carrier-protein] synthase 2"/>
    <property type="match status" value="1"/>
</dbReference>
<dbReference type="STRING" id="1121455.SAMN02745728_00779"/>
<dbReference type="Gene3D" id="3.40.47.10">
    <property type="match status" value="1"/>
</dbReference>
<keyword evidence="6" id="KW-0443">Lipid metabolism</keyword>
<dbReference type="PANTHER" id="PTHR11712:SF336">
    <property type="entry name" value="3-OXOACYL-[ACYL-CARRIER-PROTEIN] SYNTHASE, MITOCHONDRIAL"/>
    <property type="match status" value="1"/>
</dbReference>
<keyword evidence="3" id="KW-0444">Lipid biosynthesis</keyword>
<dbReference type="Proteomes" id="UP000186469">
    <property type="component" value="Unassembled WGS sequence"/>
</dbReference>
<evidence type="ECO:0000256" key="11">
    <source>
        <dbReference type="SAM" id="Phobius"/>
    </source>
</evidence>
<dbReference type="InterPro" id="IPR018201">
    <property type="entry name" value="Ketoacyl_synth_AS"/>
</dbReference>
<evidence type="ECO:0000256" key="2">
    <source>
        <dbReference type="ARBA" id="ARBA00008467"/>
    </source>
</evidence>
<evidence type="ECO:0000256" key="3">
    <source>
        <dbReference type="ARBA" id="ARBA00022516"/>
    </source>
</evidence>